<protein>
    <submittedName>
        <fullName evidence="1">Uncharacterized protein</fullName>
    </submittedName>
</protein>
<evidence type="ECO:0000313" key="1">
    <source>
        <dbReference type="EMBL" id="VVD91414.1"/>
    </source>
</evidence>
<gene>
    <name evidence="1" type="ORF">PCO31110_01639</name>
</gene>
<reference evidence="1 2" key="1">
    <citation type="submission" date="2019-08" db="EMBL/GenBank/DDBJ databases">
        <authorList>
            <person name="Peeters C."/>
        </authorList>
    </citation>
    <scope>NUCLEOTIDE SEQUENCE [LARGE SCALE GENOMIC DNA]</scope>
    <source>
        <strain evidence="1 2">LMG 31110</strain>
    </source>
</reference>
<dbReference type="EMBL" id="CABPSJ010000002">
    <property type="protein sequence ID" value="VVD91414.1"/>
    <property type="molecule type" value="Genomic_DNA"/>
</dbReference>
<dbReference type="AlphaFoldDB" id="A0A5E4TXV7"/>
<evidence type="ECO:0000313" key="2">
    <source>
        <dbReference type="Proteomes" id="UP000337189"/>
    </source>
</evidence>
<accession>A0A5E4TXV7</accession>
<dbReference type="Proteomes" id="UP000337189">
    <property type="component" value="Unassembled WGS sequence"/>
</dbReference>
<organism evidence="1 2">
    <name type="scientific">Pandoraea communis</name>
    <dbReference type="NCBI Taxonomy" id="2508297"/>
    <lineage>
        <taxon>Bacteria</taxon>
        <taxon>Pseudomonadati</taxon>
        <taxon>Pseudomonadota</taxon>
        <taxon>Betaproteobacteria</taxon>
        <taxon>Burkholderiales</taxon>
        <taxon>Burkholderiaceae</taxon>
        <taxon>Pandoraea</taxon>
    </lineage>
</organism>
<name>A0A5E4TXV7_9BURK</name>
<proteinExistence type="predicted"/>
<sequence>MTTHPATAEALEKILRVTAKEWNLDENELHPVLSSL</sequence>